<protein>
    <submittedName>
        <fullName evidence="1">Uncharacterized protein</fullName>
    </submittedName>
</protein>
<evidence type="ECO:0000313" key="1">
    <source>
        <dbReference type="EMBL" id="CAG7579716.1"/>
    </source>
</evidence>
<accession>A0A8D9C890</accession>
<gene>
    <name evidence="1" type="ORF">SLAVMIC_00048</name>
</gene>
<dbReference type="EMBL" id="OU342829">
    <property type="protein sequence ID" value="CAG7579716.1"/>
    <property type="molecule type" value="Genomic_DNA"/>
</dbReference>
<organism evidence="1">
    <name type="scientific">uncultured marine phage</name>
    <dbReference type="NCBI Taxonomy" id="707152"/>
    <lineage>
        <taxon>Viruses</taxon>
        <taxon>environmental samples</taxon>
    </lineage>
</organism>
<reference evidence="1" key="1">
    <citation type="submission" date="2021-06" db="EMBL/GenBank/DDBJ databases">
        <authorList>
            <person name="Gannon L."/>
            <person name="Redgwell R T."/>
            <person name="Michniewski S."/>
            <person name="Harrison D C."/>
            <person name="Millard A."/>
        </authorList>
    </citation>
    <scope>NUCLEOTIDE SEQUENCE</scope>
</reference>
<sequence>MSKWNFANIAKQVSDELLNTQEIDTIEIVISSFEKLNEGESLTKDILIPIPSLDRSVRSQLDINQCEDVIENMMETCIKLEEYEMCSRIQKLQRND</sequence>
<name>A0A8D9C890_9VIRU</name>
<proteinExistence type="predicted"/>